<dbReference type="SUPFAM" id="SSF52540">
    <property type="entry name" value="P-loop containing nucleoside triphosphate hydrolases"/>
    <property type="match status" value="1"/>
</dbReference>
<reference evidence="2" key="1">
    <citation type="submission" date="2019-03" db="EMBL/GenBank/DDBJ databases">
        <title>Single cell metagenomics reveals metabolic interactions within the superorganism composed of flagellate Streblomastix strix and complex community of Bacteroidetes bacteria on its surface.</title>
        <authorList>
            <person name="Treitli S.C."/>
            <person name="Kolisko M."/>
            <person name="Husnik F."/>
            <person name="Keeling P."/>
            <person name="Hampl V."/>
        </authorList>
    </citation>
    <scope>NUCLEOTIDE SEQUENCE</scope>
    <source>
        <strain evidence="2">STM</strain>
    </source>
</reference>
<comment type="caution">
    <text evidence="2">The sequence shown here is derived from an EMBL/GenBank/DDBJ whole genome shotgun (WGS) entry which is preliminary data.</text>
</comment>
<gene>
    <name evidence="2" type="ORF">EZS27_020263</name>
</gene>
<dbReference type="Gene3D" id="3.40.50.300">
    <property type="entry name" value="P-loop containing nucleotide triphosphate hydrolases"/>
    <property type="match status" value="1"/>
</dbReference>
<dbReference type="InterPro" id="IPR041685">
    <property type="entry name" value="AAA_GajA/Old/RecF-like"/>
</dbReference>
<name>A0A5J4RD74_9ZZZZ</name>
<feature type="non-terminal residue" evidence="2">
    <location>
        <position position="63"/>
    </location>
</feature>
<dbReference type="Pfam" id="PF13175">
    <property type="entry name" value="AAA_15"/>
    <property type="match status" value="1"/>
</dbReference>
<organism evidence="2">
    <name type="scientific">termite gut metagenome</name>
    <dbReference type="NCBI Taxonomy" id="433724"/>
    <lineage>
        <taxon>unclassified sequences</taxon>
        <taxon>metagenomes</taxon>
        <taxon>organismal metagenomes</taxon>
    </lineage>
</organism>
<sequence>MSKSKINNISFENFRVFKNKSDFDLAPITILTGANSSGKSSVIKALKLLQNYWLNLKEEGILD</sequence>
<dbReference type="EMBL" id="SNRY01001415">
    <property type="protein sequence ID" value="KAA6331110.1"/>
    <property type="molecule type" value="Genomic_DNA"/>
</dbReference>
<evidence type="ECO:0000313" key="2">
    <source>
        <dbReference type="EMBL" id="KAA6331110.1"/>
    </source>
</evidence>
<accession>A0A5J4RD74</accession>
<dbReference type="AlphaFoldDB" id="A0A5J4RD74"/>
<dbReference type="InterPro" id="IPR027417">
    <property type="entry name" value="P-loop_NTPase"/>
</dbReference>
<evidence type="ECO:0000259" key="1">
    <source>
        <dbReference type="Pfam" id="PF13175"/>
    </source>
</evidence>
<feature type="domain" description="Endonuclease GajA/Old nuclease/RecF-like AAA" evidence="1">
    <location>
        <begin position="5"/>
        <end position="51"/>
    </location>
</feature>
<proteinExistence type="predicted"/>
<protein>
    <recommendedName>
        <fullName evidence="1">Endonuclease GajA/Old nuclease/RecF-like AAA domain-containing protein</fullName>
    </recommendedName>
</protein>